<evidence type="ECO:0000256" key="1">
    <source>
        <dbReference type="ARBA" id="ARBA00022617"/>
    </source>
</evidence>
<keyword evidence="8" id="KW-1185">Reference proteome</keyword>
<feature type="region of interest" description="Disordered" evidence="5">
    <location>
        <begin position="354"/>
        <end position="374"/>
    </location>
</feature>
<dbReference type="PANTHER" id="PTHR30600:SF9">
    <property type="entry name" value="BLR7738 PROTEIN"/>
    <property type="match status" value="1"/>
</dbReference>
<evidence type="ECO:0000256" key="3">
    <source>
        <dbReference type="ARBA" id="ARBA00023004"/>
    </source>
</evidence>
<name>A0A2W7PPS8_9BURK</name>
<evidence type="ECO:0000256" key="4">
    <source>
        <dbReference type="PROSITE-ProRule" id="PRU00433"/>
    </source>
</evidence>
<dbReference type="InterPro" id="IPR009056">
    <property type="entry name" value="Cyt_c-like_dom"/>
</dbReference>
<dbReference type="GO" id="GO:0004130">
    <property type="term" value="F:cytochrome-c peroxidase activity"/>
    <property type="evidence" value="ECO:0007669"/>
    <property type="project" value="TreeGrafter"/>
</dbReference>
<dbReference type="InterPro" id="IPR036909">
    <property type="entry name" value="Cyt_c-like_dom_sf"/>
</dbReference>
<comment type="caution">
    <text evidence="7">The sequence shown here is derived from an EMBL/GenBank/DDBJ whole genome shotgun (WGS) entry which is preliminary data.</text>
</comment>
<organism evidence="7 8">
    <name type="scientific">Cupriavidus phytorum</name>
    <dbReference type="NCBI Taxonomy" id="3024399"/>
    <lineage>
        <taxon>Bacteria</taxon>
        <taxon>Pseudomonadati</taxon>
        <taxon>Pseudomonadota</taxon>
        <taxon>Betaproteobacteria</taxon>
        <taxon>Burkholderiales</taxon>
        <taxon>Burkholderiaceae</taxon>
        <taxon>Cupriavidus</taxon>
    </lineage>
</organism>
<dbReference type="InterPro" id="IPR051395">
    <property type="entry name" value="Cytochrome_c_Peroxidase/MauG"/>
</dbReference>
<evidence type="ECO:0000313" key="8">
    <source>
        <dbReference type="Proteomes" id="UP000249638"/>
    </source>
</evidence>
<dbReference type="PROSITE" id="PS51007">
    <property type="entry name" value="CYTC"/>
    <property type="match status" value="1"/>
</dbReference>
<accession>A0A2W7PPS8</accession>
<evidence type="ECO:0000256" key="5">
    <source>
        <dbReference type="SAM" id="MobiDB-lite"/>
    </source>
</evidence>
<keyword evidence="3 4" id="KW-0408">Iron</keyword>
<dbReference type="Pfam" id="PF00034">
    <property type="entry name" value="Cytochrom_C"/>
    <property type="match status" value="1"/>
</dbReference>
<dbReference type="AlphaFoldDB" id="A0A2W7PPS8"/>
<dbReference type="GO" id="GO:0020037">
    <property type="term" value="F:heme binding"/>
    <property type="evidence" value="ECO:0007669"/>
    <property type="project" value="InterPro"/>
</dbReference>
<dbReference type="Proteomes" id="UP000249638">
    <property type="component" value="Unassembled WGS sequence"/>
</dbReference>
<protein>
    <submittedName>
        <fullName evidence="7">Cytochrome c</fullName>
    </submittedName>
</protein>
<proteinExistence type="predicted"/>
<dbReference type="GO" id="GO:0009055">
    <property type="term" value="F:electron transfer activity"/>
    <property type="evidence" value="ECO:0007669"/>
    <property type="project" value="InterPro"/>
</dbReference>
<evidence type="ECO:0000259" key="6">
    <source>
        <dbReference type="PROSITE" id="PS51007"/>
    </source>
</evidence>
<dbReference type="Gene3D" id="1.10.760.10">
    <property type="entry name" value="Cytochrome c-like domain"/>
    <property type="match status" value="1"/>
</dbReference>
<reference evidence="7" key="1">
    <citation type="submission" date="2018-06" db="EMBL/GenBank/DDBJ databases">
        <title>Genomic Encyclopedia of Type Strains, Phase IV (KMG-V): Genome sequencing to study the core and pangenomes of soil and plant-associated prokaryotes.</title>
        <authorList>
            <person name="Whitman W."/>
        </authorList>
    </citation>
    <scope>NUCLEOTIDE SEQUENCE [LARGE SCALE GENOMIC DNA]</scope>
    <source>
        <strain evidence="7">MLR2-44</strain>
    </source>
</reference>
<evidence type="ECO:0000256" key="2">
    <source>
        <dbReference type="ARBA" id="ARBA00022723"/>
    </source>
</evidence>
<dbReference type="SUPFAM" id="SSF46626">
    <property type="entry name" value="Cytochrome c"/>
    <property type="match status" value="1"/>
</dbReference>
<feature type="region of interest" description="Disordered" evidence="5">
    <location>
        <begin position="1"/>
        <end position="26"/>
    </location>
</feature>
<gene>
    <name evidence="7" type="ORF">C7416_105419</name>
</gene>
<dbReference type="PANTHER" id="PTHR30600">
    <property type="entry name" value="CYTOCHROME C PEROXIDASE-RELATED"/>
    <property type="match status" value="1"/>
</dbReference>
<keyword evidence="1 4" id="KW-0349">Heme</keyword>
<sequence length="433" mass="45359">MKRQPSAMTPETEVQPVPLRQSAMQQMPRRRLANALIMAAAVGAAAACGGSSGGGGTDAASTEAAQKTLVEQGKQIFRFDTFGDEAKWTDNLKMHEVIASSVDPLTALSVGLKVDAEALPEAVVNGIRNGTIDLKSPATTVALLKLNAVVGLQGTVETVNGVDKLTRVGTTCALCHSTVDNSFAPGIGKRLDGWPNRDLNPGAIIALSPAIDEAMKKVLNAWGAGKYDPRHNIDGLSKPVVIPPAFGLAGIHRITFTGDGEDVMYWNRYVAVSQMGGLGSVSEPRLNISITNGSVDLVTSKLAALQAYQLSLGAPPPPAGSFDPAAALRGKALFEGAGRCATCHSGPAFTDANSLLHPPGDSMAEPESPSYASRSATKQYRTTPLKGAWQHPPYFHDGSAATLSDVVTTYNTKRGLGLSSQDIADLTEYLKSL</sequence>
<keyword evidence="2 4" id="KW-0479">Metal-binding</keyword>
<feature type="domain" description="Cytochrome c" evidence="6">
    <location>
        <begin position="325"/>
        <end position="433"/>
    </location>
</feature>
<evidence type="ECO:0000313" key="7">
    <source>
        <dbReference type="EMBL" id="PZX28182.1"/>
    </source>
</evidence>
<dbReference type="EMBL" id="QKZN01000005">
    <property type="protein sequence ID" value="PZX28182.1"/>
    <property type="molecule type" value="Genomic_DNA"/>
</dbReference>
<dbReference type="GO" id="GO:0046872">
    <property type="term" value="F:metal ion binding"/>
    <property type="evidence" value="ECO:0007669"/>
    <property type="project" value="UniProtKB-KW"/>
</dbReference>